<dbReference type="InterPro" id="IPR023267">
    <property type="entry name" value="RCMT"/>
</dbReference>
<evidence type="ECO:0000259" key="7">
    <source>
        <dbReference type="PROSITE" id="PS51686"/>
    </source>
</evidence>
<dbReference type="PROSITE" id="PS51686">
    <property type="entry name" value="SAM_MT_RSMB_NOP"/>
    <property type="match status" value="1"/>
</dbReference>
<dbReference type="InterPro" id="IPR049560">
    <property type="entry name" value="MeTrfase_RsmB-F_NOP2_cat"/>
</dbReference>
<comment type="similarity">
    <text evidence="5">Belongs to the class I-like SAM-binding methyltransferase superfamily. RsmB/NOP family.</text>
</comment>
<feature type="binding site" evidence="5">
    <location>
        <position position="300"/>
    </location>
    <ligand>
        <name>S-adenosyl-L-methionine</name>
        <dbReference type="ChEBI" id="CHEBI:59789"/>
    </ligand>
</feature>
<dbReference type="Pfam" id="PF01029">
    <property type="entry name" value="NusB"/>
    <property type="match status" value="1"/>
</dbReference>
<dbReference type="GO" id="GO:0008173">
    <property type="term" value="F:RNA methyltransferase activity"/>
    <property type="evidence" value="ECO:0007669"/>
    <property type="project" value="InterPro"/>
</dbReference>
<feature type="compositionally biased region" description="Gly residues" evidence="6">
    <location>
        <begin position="324"/>
        <end position="340"/>
    </location>
</feature>
<dbReference type="GO" id="GO:0003723">
    <property type="term" value="F:RNA binding"/>
    <property type="evidence" value="ECO:0007669"/>
    <property type="project" value="UniProtKB-UniRule"/>
</dbReference>
<evidence type="ECO:0000256" key="4">
    <source>
        <dbReference type="ARBA" id="ARBA00022884"/>
    </source>
</evidence>
<comment type="caution">
    <text evidence="5">Lacks conserved residue(s) required for the propagation of feature annotation.</text>
</comment>
<feature type="region of interest" description="Disordered" evidence="6">
    <location>
        <begin position="313"/>
        <end position="340"/>
    </location>
</feature>
<dbReference type="SUPFAM" id="SSF53335">
    <property type="entry name" value="S-adenosyl-L-methionine-dependent methyltransferases"/>
    <property type="match status" value="1"/>
</dbReference>
<sequence>MADRAQRGGRGGGGAAARSGESAARVVAARVLARVWGSDAFASAALDAELRRAPALDPRDVGLATELVYGVLRAQAALEARIAELAAKGRWTADPLVRAHVLMGAYSLCFLDRVPSFAAVSEAVDGAQAAGGPRVGAFANAVLRKVAAAVEAGGRPLLADAVVASAPGWLRGALRRSLGRAAAEAFLSAGPVPPPTGLCLSPGEDRDAWLAALRGAAPAATFEAGRVSPAAIVARGAGDLRRLPGFGAAWIGQEEGAQALAFALGARPGERVLDACAGRGNKSWLLSRAVLPGGAVDAADLYPAKLSQLRATLSAPPASSEGAGAEGGGGEGAGARGGGAGARGGLERAAAFVRETYAVDWTVGAGDVPEGYDRVLVDAPCSGVGTLRRRPEIALRRAADDLPRLADLQVAIARRAATRARDGGRLVFAVCSVLREECEAVAARLAAPADDDLGVRLEPAPFDAELARELAGGGDAFRLLPHVHGTDGYFAAMFVVRRR</sequence>
<keyword evidence="3 5" id="KW-0949">S-adenosyl-L-methionine</keyword>
<keyword evidence="2 5" id="KW-0808">Transferase</keyword>
<evidence type="ECO:0000256" key="5">
    <source>
        <dbReference type="PROSITE-ProRule" id="PRU01023"/>
    </source>
</evidence>
<evidence type="ECO:0000313" key="9">
    <source>
        <dbReference type="Proteomes" id="UP000295497"/>
    </source>
</evidence>
<dbReference type="InterPro" id="IPR029063">
    <property type="entry name" value="SAM-dependent_MTases_sf"/>
</dbReference>
<feature type="binding site" evidence="5">
    <location>
        <position position="378"/>
    </location>
    <ligand>
        <name>S-adenosyl-L-methionine</name>
        <dbReference type="ChEBI" id="CHEBI:59789"/>
    </ligand>
</feature>
<gene>
    <name evidence="8" type="primary">sun</name>
    <name evidence="8" type="ORF">SOCE836_093580</name>
</gene>
<evidence type="ECO:0000256" key="6">
    <source>
        <dbReference type="SAM" id="MobiDB-lite"/>
    </source>
</evidence>
<proteinExistence type="inferred from homology"/>
<dbReference type="PANTHER" id="PTHR22807:SF53">
    <property type="entry name" value="RIBOSOMAL RNA SMALL SUBUNIT METHYLTRANSFERASE B-RELATED"/>
    <property type="match status" value="1"/>
</dbReference>
<dbReference type="GO" id="GO:0001510">
    <property type="term" value="P:RNA methylation"/>
    <property type="evidence" value="ECO:0007669"/>
    <property type="project" value="InterPro"/>
</dbReference>
<dbReference type="Gene3D" id="3.40.50.150">
    <property type="entry name" value="Vaccinia Virus protein VP39"/>
    <property type="match status" value="1"/>
</dbReference>
<dbReference type="Proteomes" id="UP000295497">
    <property type="component" value="Chromosome"/>
</dbReference>
<feature type="domain" description="SAM-dependent MTase RsmB/NOP-type" evidence="7">
    <location>
        <begin position="186"/>
        <end position="497"/>
    </location>
</feature>
<evidence type="ECO:0000256" key="2">
    <source>
        <dbReference type="ARBA" id="ARBA00022679"/>
    </source>
</evidence>
<dbReference type="InterPro" id="IPR001678">
    <property type="entry name" value="MeTrfase_RsmB-F_NOP2_dom"/>
</dbReference>
<protein>
    <submittedName>
        <fullName evidence="8">Sun protein</fullName>
    </submittedName>
</protein>
<feature type="active site" description="Nucleophile" evidence="5">
    <location>
        <position position="431"/>
    </location>
</feature>
<dbReference type="SUPFAM" id="SSF48013">
    <property type="entry name" value="NusB-like"/>
    <property type="match status" value="1"/>
</dbReference>
<keyword evidence="4 5" id="KW-0694">RNA-binding</keyword>
<dbReference type="InterPro" id="IPR035926">
    <property type="entry name" value="NusB-like_sf"/>
</dbReference>
<evidence type="ECO:0000313" key="8">
    <source>
        <dbReference type="EMBL" id="AUX37137.1"/>
    </source>
</evidence>
<dbReference type="InterPro" id="IPR006027">
    <property type="entry name" value="NusB_RsmB_TIM44"/>
</dbReference>
<dbReference type="PANTHER" id="PTHR22807">
    <property type="entry name" value="NOP2 YEAST -RELATED NOL1/NOP2/FMU SUN DOMAIN-CONTAINING"/>
    <property type="match status" value="1"/>
</dbReference>
<dbReference type="EMBL" id="CP012672">
    <property type="protein sequence ID" value="AUX37137.1"/>
    <property type="molecule type" value="Genomic_DNA"/>
</dbReference>
<dbReference type="PRINTS" id="PR02008">
    <property type="entry name" value="RCMTFAMILY"/>
</dbReference>
<dbReference type="AlphaFoldDB" id="A0A4P2R2C1"/>
<evidence type="ECO:0000256" key="1">
    <source>
        <dbReference type="ARBA" id="ARBA00022603"/>
    </source>
</evidence>
<reference evidence="8 9" key="1">
    <citation type="submission" date="2015-09" db="EMBL/GenBank/DDBJ databases">
        <title>Sorangium comparison.</title>
        <authorList>
            <person name="Zaburannyi N."/>
            <person name="Bunk B."/>
            <person name="Overmann J."/>
            <person name="Mueller R."/>
        </authorList>
    </citation>
    <scope>NUCLEOTIDE SEQUENCE [LARGE SCALE GENOMIC DNA]</scope>
    <source>
        <strain evidence="8 9">So ce836</strain>
    </source>
</reference>
<dbReference type="RefSeq" id="WP_129579830.1">
    <property type="nucleotide sequence ID" value="NZ_CP012672.1"/>
</dbReference>
<dbReference type="Pfam" id="PF01189">
    <property type="entry name" value="Methyltr_RsmB-F"/>
    <property type="match status" value="1"/>
</dbReference>
<evidence type="ECO:0000256" key="3">
    <source>
        <dbReference type="ARBA" id="ARBA00022691"/>
    </source>
</evidence>
<accession>A0A4P2R2C1</accession>
<dbReference type="Gene3D" id="1.10.940.10">
    <property type="entry name" value="NusB-like"/>
    <property type="match status" value="1"/>
</dbReference>
<dbReference type="GO" id="GO:0006355">
    <property type="term" value="P:regulation of DNA-templated transcription"/>
    <property type="evidence" value="ECO:0007669"/>
    <property type="project" value="InterPro"/>
</dbReference>
<name>A0A4P2R2C1_SORCE</name>
<organism evidence="8 9">
    <name type="scientific">Sorangium cellulosum</name>
    <name type="common">Polyangium cellulosum</name>
    <dbReference type="NCBI Taxonomy" id="56"/>
    <lineage>
        <taxon>Bacteria</taxon>
        <taxon>Pseudomonadati</taxon>
        <taxon>Myxococcota</taxon>
        <taxon>Polyangia</taxon>
        <taxon>Polyangiales</taxon>
        <taxon>Polyangiaceae</taxon>
        <taxon>Sorangium</taxon>
    </lineage>
</organism>
<keyword evidence="1 5" id="KW-0489">Methyltransferase</keyword>